<sequence length="584" mass="66657">MSQDVMICVMNSTAVFDDVNVEMHSSEFCVKCLDLDAELLNKQNAYTDLLKSYSQLKKHCISLELTMQLNQEIFQKDSFSDNQNDLKIPKYFENNDLKGQLQAKDTTTCKLKEHIKSMRENDKEEKVKHDMDKIETIFIELEHSCPDCSLVSGLRMLKTDDREPLSAHELCHLAKDGLARGLPKLKFKKDHLCSTCALGKSKKSSHQPKAEDTNQEKLYLMPYGSLWPDAFPVAAATYEAVDMRFTSSTTIDQYAPSLIPTAHFDDPCHEPLHDVFTSQESSSNAQSSHSLLELNGRWTKDHPLANVIGNPIVDLVSMRKKLKTDAMWCYFNAFQTSIEPKNFKESMLESSYIKAMQKEGIDFEESFTPVARIDAIRIFDNPSHVYKLKKALYGLKQPPRAWYDMLSSFLISQHFSKGVVDPTLFIRKAGNDLLLAKPTKKNLNAVKRIFRYLKGTINMGLWYLKDTGMSLTAYSDADHAGCQDTRRSTSGSAQFLGEKLVSWSSKKRSRVQRLNILPYLVPKAVKEYLRSSLDDAMHKVIQKNVAAIIKEHSVPAETVERLRQQYALQKSVEDIRKIRMEHAR</sequence>
<dbReference type="PANTHER" id="PTHR11439:SF509">
    <property type="entry name" value="RNA-DIRECTED DNA POLYMERASE"/>
    <property type="match status" value="1"/>
</dbReference>
<evidence type="ECO:0000259" key="1">
    <source>
        <dbReference type="Pfam" id="PF07727"/>
    </source>
</evidence>
<reference evidence="2" key="2">
    <citation type="submission" date="2022-01" db="EMBL/GenBank/DDBJ databases">
        <authorList>
            <person name="Yamashiro T."/>
            <person name="Shiraishi A."/>
            <person name="Satake H."/>
            <person name="Nakayama K."/>
        </authorList>
    </citation>
    <scope>NUCLEOTIDE SEQUENCE</scope>
</reference>
<protein>
    <submittedName>
        <fullName evidence="2">Retrovirus-related pol polyprotein from transposon TNT 1-94</fullName>
    </submittedName>
</protein>
<keyword evidence="3" id="KW-1185">Reference proteome</keyword>
<dbReference type="InterPro" id="IPR013103">
    <property type="entry name" value="RVT_2"/>
</dbReference>
<gene>
    <name evidence="2" type="ORF">Tco_0839843</name>
</gene>
<organism evidence="2 3">
    <name type="scientific">Tanacetum coccineum</name>
    <dbReference type="NCBI Taxonomy" id="301880"/>
    <lineage>
        <taxon>Eukaryota</taxon>
        <taxon>Viridiplantae</taxon>
        <taxon>Streptophyta</taxon>
        <taxon>Embryophyta</taxon>
        <taxon>Tracheophyta</taxon>
        <taxon>Spermatophyta</taxon>
        <taxon>Magnoliopsida</taxon>
        <taxon>eudicotyledons</taxon>
        <taxon>Gunneridae</taxon>
        <taxon>Pentapetalae</taxon>
        <taxon>asterids</taxon>
        <taxon>campanulids</taxon>
        <taxon>Asterales</taxon>
        <taxon>Asteraceae</taxon>
        <taxon>Asteroideae</taxon>
        <taxon>Anthemideae</taxon>
        <taxon>Anthemidinae</taxon>
        <taxon>Tanacetum</taxon>
    </lineage>
</organism>
<proteinExistence type="predicted"/>
<evidence type="ECO:0000313" key="3">
    <source>
        <dbReference type="Proteomes" id="UP001151760"/>
    </source>
</evidence>
<dbReference type="Pfam" id="PF07727">
    <property type="entry name" value="RVT_2"/>
    <property type="match status" value="1"/>
</dbReference>
<accession>A0ABQ5ASY5</accession>
<name>A0ABQ5ASY5_9ASTR</name>
<reference evidence="2" key="1">
    <citation type="journal article" date="2022" name="Int. J. Mol. Sci.">
        <title>Draft Genome of Tanacetum Coccineum: Genomic Comparison of Closely Related Tanacetum-Family Plants.</title>
        <authorList>
            <person name="Yamashiro T."/>
            <person name="Shiraishi A."/>
            <person name="Nakayama K."/>
            <person name="Satake H."/>
        </authorList>
    </citation>
    <scope>NUCLEOTIDE SEQUENCE</scope>
</reference>
<comment type="caution">
    <text evidence="2">The sequence shown here is derived from an EMBL/GenBank/DDBJ whole genome shotgun (WGS) entry which is preliminary data.</text>
</comment>
<evidence type="ECO:0000313" key="2">
    <source>
        <dbReference type="EMBL" id="GJT05381.1"/>
    </source>
</evidence>
<feature type="domain" description="Reverse transcriptase Ty1/copia-type" evidence="1">
    <location>
        <begin position="381"/>
        <end position="435"/>
    </location>
</feature>
<dbReference type="PANTHER" id="PTHR11439">
    <property type="entry name" value="GAG-POL-RELATED RETROTRANSPOSON"/>
    <property type="match status" value="1"/>
</dbReference>
<dbReference type="Proteomes" id="UP001151760">
    <property type="component" value="Unassembled WGS sequence"/>
</dbReference>
<dbReference type="EMBL" id="BQNB010012582">
    <property type="protein sequence ID" value="GJT05381.1"/>
    <property type="molecule type" value="Genomic_DNA"/>
</dbReference>